<comment type="catalytic activity">
    <reaction evidence="13">
        <text>a lipid A disaccharide + ATP = a lipid IVA + ADP + H(+)</text>
        <dbReference type="Rhea" id="RHEA:67840"/>
        <dbReference type="ChEBI" id="CHEBI:15378"/>
        <dbReference type="ChEBI" id="CHEBI:30616"/>
        <dbReference type="ChEBI" id="CHEBI:176343"/>
        <dbReference type="ChEBI" id="CHEBI:176425"/>
        <dbReference type="ChEBI" id="CHEBI:456216"/>
        <dbReference type="EC" id="2.7.1.130"/>
    </reaction>
</comment>
<name>A0A2S7IPV7_9BACT</name>
<dbReference type="Pfam" id="PF02606">
    <property type="entry name" value="LpxK"/>
    <property type="match status" value="1"/>
</dbReference>
<sequence length="348" mass="39476">MGPLLTILRRLLLPFSWLYGFITDWRNSLYDRGLTPVTSFELPVISIGNLTVGGTGKTPHLEYLIRLLSPSFVLATLSRGYGRRTRGFRMATNQDTAETLGDEPLQVYQKFGKTVRVTVGEKRAEGIPNIRSAFPEVAAILLDDAYQHRAVQPRVNLLLTDYNHPFYTDHPFPAGNLRERRNGAERADAIIVSKCPPTLTDEERRQIQQKILPYAKAPVFFSAIRYGQPVAVHTNTQAIGKVILVSGLARPELFEAYAQRQFTVGQHLAFGDHYAYTPKDWQRIEQAWEQNGRGWVLTTEKDAVKLKTLAPPDFPLFVVPIEVYFLESNPLNFDEWLLERSGLHVKKA</sequence>
<dbReference type="AlphaFoldDB" id="A0A2S7IPV7"/>
<evidence type="ECO:0000313" key="14">
    <source>
        <dbReference type="EMBL" id="PQA59699.1"/>
    </source>
</evidence>
<keyword evidence="9 13" id="KW-0418">Kinase</keyword>
<evidence type="ECO:0000256" key="13">
    <source>
        <dbReference type="HAMAP-Rule" id="MF_00409"/>
    </source>
</evidence>
<dbReference type="GO" id="GO:0005524">
    <property type="term" value="F:ATP binding"/>
    <property type="evidence" value="ECO:0007669"/>
    <property type="project" value="UniProtKB-UniRule"/>
</dbReference>
<evidence type="ECO:0000313" key="15">
    <source>
        <dbReference type="Proteomes" id="UP000239590"/>
    </source>
</evidence>
<evidence type="ECO:0000256" key="9">
    <source>
        <dbReference type="ARBA" id="ARBA00022777"/>
    </source>
</evidence>
<keyword evidence="8 13" id="KW-0547">Nucleotide-binding</keyword>
<accession>A0A2S7IPV7</accession>
<evidence type="ECO:0000256" key="10">
    <source>
        <dbReference type="ARBA" id="ARBA00022840"/>
    </source>
</evidence>
<evidence type="ECO:0000256" key="3">
    <source>
        <dbReference type="ARBA" id="ARBA00012071"/>
    </source>
</evidence>
<keyword evidence="11 13" id="KW-0443">Lipid metabolism</keyword>
<comment type="pathway">
    <text evidence="2 13">Glycolipid biosynthesis; lipid IV(A) biosynthesis; lipid IV(A) from (3R)-3-hydroxytetradecanoyl-[acyl-carrier-protein] and UDP-N-acetyl-alpha-D-glucosamine: step 6/6.</text>
</comment>
<dbReference type="RefSeq" id="WP_104711392.1">
    <property type="nucleotide sequence ID" value="NZ_PTRA01000001.1"/>
</dbReference>
<dbReference type="GO" id="GO:0005886">
    <property type="term" value="C:plasma membrane"/>
    <property type="evidence" value="ECO:0007669"/>
    <property type="project" value="TreeGrafter"/>
</dbReference>
<evidence type="ECO:0000256" key="2">
    <source>
        <dbReference type="ARBA" id="ARBA00004870"/>
    </source>
</evidence>
<evidence type="ECO:0000256" key="7">
    <source>
        <dbReference type="ARBA" id="ARBA00022679"/>
    </source>
</evidence>
<evidence type="ECO:0000256" key="1">
    <source>
        <dbReference type="ARBA" id="ARBA00002274"/>
    </source>
</evidence>
<comment type="caution">
    <text evidence="14">The sequence shown here is derived from an EMBL/GenBank/DDBJ whole genome shotgun (WGS) entry which is preliminary data.</text>
</comment>
<evidence type="ECO:0000256" key="5">
    <source>
        <dbReference type="ARBA" id="ARBA00022516"/>
    </source>
</evidence>
<evidence type="ECO:0000256" key="6">
    <source>
        <dbReference type="ARBA" id="ARBA00022556"/>
    </source>
</evidence>
<dbReference type="OrthoDB" id="9766423at2"/>
<evidence type="ECO:0000256" key="4">
    <source>
        <dbReference type="ARBA" id="ARBA00016436"/>
    </source>
</evidence>
<gene>
    <name evidence="13 14" type="primary">lpxK</name>
    <name evidence="14" type="ORF">C5O19_08725</name>
</gene>
<organism evidence="14 15">
    <name type="scientific">Siphonobacter curvatus</name>
    <dbReference type="NCBI Taxonomy" id="2094562"/>
    <lineage>
        <taxon>Bacteria</taxon>
        <taxon>Pseudomonadati</taxon>
        <taxon>Bacteroidota</taxon>
        <taxon>Cytophagia</taxon>
        <taxon>Cytophagales</taxon>
        <taxon>Cytophagaceae</taxon>
        <taxon>Siphonobacter</taxon>
    </lineage>
</organism>
<dbReference type="EMBL" id="PTRA01000001">
    <property type="protein sequence ID" value="PQA59699.1"/>
    <property type="molecule type" value="Genomic_DNA"/>
</dbReference>
<evidence type="ECO:0000256" key="12">
    <source>
        <dbReference type="ARBA" id="ARBA00029757"/>
    </source>
</evidence>
<dbReference type="PANTHER" id="PTHR42724">
    <property type="entry name" value="TETRAACYLDISACCHARIDE 4'-KINASE"/>
    <property type="match status" value="1"/>
</dbReference>
<dbReference type="UniPathway" id="UPA00359">
    <property type="reaction ID" value="UER00482"/>
</dbReference>
<reference evidence="15" key="1">
    <citation type="submission" date="2018-02" db="EMBL/GenBank/DDBJ databases">
        <title>Genome sequencing of Solimonas sp. HR-BB.</title>
        <authorList>
            <person name="Lee Y."/>
            <person name="Jeon C.O."/>
        </authorList>
    </citation>
    <scope>NUCLEOTIDE SEQUENCE [LARGE SCALE GENOMIC DNA]</scope>
    <source>
        <strain evidence="15">HR-U</strain>
    </source>
</reference>
<protein>
    <recommendedName>
        <fullName evidence="4 13">Tetraacyldisaccharide 4'-kinase</fullName>
        <ecNumber evidence="3 13">2.7.1.130</ecNumber>
    </recommendedName>
    <alternativeName>
        <fullName evidence="12 13">Lipid A 4'-kinase</fullName>
    </alternativeName>
</protein>
<evidence type="ECO:0000256" key="8">
    <source>
        <dbReference type="ARBA" id="ARBA00022741"/>
    </source>
</evidence>
<evidence type="ECO:0000256" key="11">
    <source>
        <dbReference type="ARBA" id="ARBA00023098"/>
    </source>
</evidence>
<dbReference type="InterPro" id="IPR003758">
    <property type="entry name" value="LpxK"/>
</dbReference>
<dbReference type="GO" id="GO:0009245">
    <property type="term" value="P:lipid A biosynthetic process"/>
    <property type="evidence" value="ECO:0007669"/>
    <property type="project" value="UniProtKB-UniRule"/>
</dbReference>
<keyword evidence="5 13" id="KW-0444">Lipid biosynthesis</keyword>
<dbReference type="HAMAP" id="MF_00409">
    <property type="entry name" value="LpxK"/>
    <property type="match status" value="1"/>
</dbReference>
<keyword evidence="15" id="KW-1185">Reference proteome</keyword>
<dbReference type="Proteomes" id="UP000239590">
    <property type="component" value="Unassembled WGS sequence"/>
</dbReference>
<comment type="similarity">
    <text evidence="13">Belongs to the LpxK family.</text>
</comment>
<dbReference type="PANTHER" id="PTHR42724:SF1">
    <property type="entry name" value="TETRAACYLDISACCHARIDE 4'-KINASE, MITOCHONDRIAL-RELATED"/>
    <property type="match status" value="1"/>
</dbReference>
<proteinExistence type="inferred from homology"/>
<dbReference type="NCBIfam" id="TIGR00682">
    <property type="entry name" value="lpxK"/>
    <property type="match status" value="1"/>
</dbReference>
<feature type="binding site" evidence="13">
    <location>
        <begin position="51"/>
        <end position="58"/>
    </location>
    <ligand>
        <name>ATP</name>
        <dbReference type="ChEBI" id="CHEBI:30616"/>
    </ligand>
</feature>
<dbReference type="GO" id="GO:0009029">
    <property type="term" value="F:lipid-A 4'-kinase activity"/>
    <property type="evidence" value="ECO:0007669"/>
    <property type="project" value="UniProtKB-UniRule"/>
</dbReference>
<keyword evidence="10 13" id="KW-0067">ATP-binding</keyword>
<comment type="function">
    <text evidence="1 13">Transfers the gamma-phosphate of ATP to the 4'-position of a tetraacyldisaccharide 1-phosphate intermediate (termed DS-1-P) to form tetraacyldisaccharide 1,4'-bis-phosphate (lipid IVA).</text>
</comment>
<dbReference type="GO" id="GO:0009244">
    <property type="term" value="P:lipopolysaccharide core region biosynthetic process"/>
    <property type="evidence" value="ECO:0007669"/>
    <property type="project" value="TreeGrafter"/>
</dbReference>
<keyword evidence="7 13" id="KW-0808">Transferase</keyword>
<dbReference type="EC" id="2.7.1.130" evidence="3 13"/>
<keyword evidence="6 13" id="KW-0441">Lipid A biosynthesis</keyword>